<name>A0A7W7Y0F9_9GAMM</name>
<sequence length="158" mass="16313">MSDATVSLVFSVSGQGKVSLASAAVAGNGASVDAKGNVKVLRDRTADLVFSLDQASASRWGITAVALKGHKVGKWDGLGGKPALTAGEEADFSAGGRGFNRVTGQLQFDPSERRASVTISDANRRPSKLDYRLTVATASGSAVGQFDPMVENEGVSIR</sequence>
<dbReference type="RefSeq" id="WP_183948497.1">
    <property type="nucleotide sequence ID" value="NZ_JACHHX010000011.1"/>
</dbReference>
<gene>
    <name evidence="1" type="ORF">HNQ58_001731</name>
</gene>
<keyword evidence="2" id="KW-1185">Reference proteome</keyword>
<dbReference type="AlphaFoldDB" id="A0A7W7Y0F9"/>
<organism evidence="1 2">
    <name type="scientific">Rehaibacterium terrae</name>
    <dbReference type="NCBI Taxonomy" id="1341696"/>
    <lineage>
        <taxon>Bacteria</taxon>
        <taxon>Pseudomonadati</taxon>
        <taxon>Pseudomonadota</taxon>
        <taxon>Gammaproteobacteria</taxon>
        <taxon>Lysobacterales</taxon>
        <taxon>Lysobacteraceae</taxon>
        <taxon>Rehaibacterium</taxon>
    </lineage>
</organism>
<evidence type="ECO:0000313" key="2">
    <source>
        <dbReference type="Proteomes" id="UP000519004"/>
    </source>
</evidence>
<comment type="caution">
    <text evidence="1">The sequence shown here is derived from an EMBL/GenBank/DDBJ whole genome shotgun (WGS) entry which is preliminary data.</text>
</comment>
<dbReference type="Proteomes" id="UP000519004">
    <property type="component" value="Unassembled WGS sequence"/>
</dbReference>
<reference evidence="1 2" key="1">
    <citation type="submission" date="2020-08" db="EMBL/GenBank/DDBJ databases">
        <title>Genomic Encyclopedia of Type Strains, Phase IV (KMG-IV): sequencing the most valuable type-strain genomes for metagenomic binning, comparative biology and taxonomic classification.</title>
        <authorList>
            <person name="Goeker M."/>
        </authorList>
    </citation>
    <scope>NUCLEOTIDE SEQUENCE [LARGE SCALE GENOMIC DNA]</scope>
    <source>
        <strain evidence="1 2">DSM 25897</strain>
    </source>
</reference>
<accession>A0A7W7Y0F9</accession>
<proteinExistence type="predicted"/>
<protein>
    <submittedName>
        <fullName evidence="1">Uncharacterized protein</fullName>
    </submittedName>
</protein>
<evidence type="ECO:0000313" key="1">
    <source>
        <dbReference type="EMBL" id="MBB5015821.1"/>
    </source>
</evidence>
<dbReference type="EMBL" id="JACHHX010000011">
    <property type="protein sequence ID" value="MBB5015821.1"/>
    <property type="molecule type" value="Genomic_DNA"/>
</dbReference>